<protein>
    <submittedName>
        <fullName evidence="10">Protein ALP1-like</fullName>
    </submittedName>
</protein>
<dbReference type="Pfam" id="PF13359">
    <property type="entry name" value="DDE_Tnp_4"/>
    <property type="match status" value="1"/>
</dbReference>
<comment type="similarity">
    <text evidence="3">Belongs to the HARBI1 family.</text>
</comment>
<evidence type="ECO:0000313" key="10">
    <source>
        <dbReference type="RefSeq" id="XP_018332402.1"/>
    </source>
</evidence>
<dbReference type="AlphaFoldDB" id="A0A1W4XHY7"/>
<evidence type="ECO:0000256" key="4">
    <source>
        <dbReference type="ARBA" id="ARBA00022722"/>
    </source>
</evidence>
<evidence type="ECO:0000256" key="5">
    <source>
        <dbReference type="ARBA" id="ARBA00022723"/>
    </source>
</evidence>
<keyword evidence="5" id="KW-0479">Metal-binding</keyword>
<feature type="domain" description="DDE Tnp4" evidence="8">
    <location>
        <begin position="40"/>
        <end position="204"/>
    </location>
</feature>
<dbReference type="PANTHER" id="PTHR22930">
    <property type="match status" value="1"/>
</dbReference>
<dbReference type="InterPro" id="IPR027806">
    <property type="entry name" value="HARBI1_dom"/>
</dbReference>
<accession>A0A1W4XHY7</accession>
<dbReference type="InterPro" id="IPR045249">
    <property type="entry name" value="HARBI1-like"/>
</dbReference>
<dbReference type="GO" id="GO:0046872">
    <property type="term" value="F:metal ion binding"/>
    <property type="evidence" value="ECO:0007669"/>
    <property type="project" value="UniProtKB-KW"/>
</dbReference>
<keyword evidence="7" id="KW-0539">Nucleus</keyword>
<comment type="subcellular location">
    <subcellularLocation>
        <location evidence="2">Nucleus</location>
    </subcellularLocation>
</comment>
<evidence type="ECO:0000256" key="7">
    <source>
        <dbReference type="ARBA" id="ARBA00023242"/>
    </source>
</evidence>
<dbReference type="OrthoDB" id="8189124at2759"/>
<evidence type="ECO:0000259" key="8">
    <source>
        <dbReference type="Pfam" id="PF13359"/>
    </source>
</evidence>
<dbReference type="GO" id="GO:0016787">
    <property type="term" value="F:hydrolase activity"/>
    <property type="evidence" value="ECO:0007669"/>
    <property type="project" value="UniProtKB-KW"/>
</dbReference>
<dbReference type="KEGG" id="apln:108741925"/>
<dbReference type="GO" id="GO:0005634">
    <property type="term" value="C:nucleus"/>
    <property type="evidence" value="ECO:0007669"/>
    <property type="project" value="UniProtKB-SubCell"/>
</dbReference>
<comment type="cofactor">
    <cofactor evidence="1">
        <name>a divalent metal cation</name>
        <dbReference type="ChEBI" id="CHEBI:60240"/>
    </cofactor>
</comment>
<sequence length="284" mass="32625">MNLKVKSQIFFQCPANEEEWKRIAQNFEVKWNFPHCVGAIDGKHIVMQAPANSGSQYYNYKHTFSIVLMAVVDANYNFIYAHVGCQGRISDGGVFKNTEFYKLLNKNKLNLPSPVELQGRSIKSPFIFVGDEAFPLRTDLLKPYSGQLGRSPERIFNYRLSRARRISENAFGILSASFRIFRKPINLNIENTQAVTTACIYLYNFMRKKPSSGLLSFGSVDVDDPMTGNVSQGKWRVMSENDKGMVNLPRRPIRPSQAAWDVREEFKNYFMTPEGRIEWQESYA</sequence>
<keyword evidence="4" id="KW-0540">Nuclease</keyword>
<keyword evidence="6" id="KW-0378">Hydrolase</keyword>
<organism evidence="9 10">
    <name type="scientific">Agrilus planipennis</name>
    <name type="common">Emerald ash borer</name>
    <name type="synonym">Agrilus marcopoli</name>
    <dbReference type="NCBI Taxonomy" id="224129"/>
    <lineage>
        <taxon>Eukaryota</taxon>
        <taxon>Metazoa</taxon>
        <taxon>Ecdysozoa</taxon>
        <taxon>Arthropoda</taxon>
        <taxon>Hexapoda</taxon>
        <taxon>Insecta</taxon>
        <taxon>Pterygota</taxon>
        <taxon>Neoptera</taxon>
        <taxon>Endopterygota</taxon>
        <taxon>Coleoptera</taxon>
        <taxon>Polyphaga</taxon>
        <taxon>Elateriformia</taxon>
        <taxon>Buprestoidea</taxon>
        <taxon>Buprestidae</taxon>
        <taxon>Agrilinae</taxon>
        <taxon>Agrilus</taxon>
    </lineage>
</organism>
<name>A0A1W4XHY7_AGRPL</name>
<dbReference type="STRING" id="224129.A0A1W4XHY7"/>
<evidence type="ECO:0000256" key="2">
    <source>
        <dbReference type="ARBA" id="ARBA00004123"/>
    </source>
</evidence>
<evidence type="ECO:0000256" key="1">
    <source>
        <dbReference type="ARBA" id="ARBA00001968"/>
    </source>
</evidence>
<dbReference type="GeneID" id="108741925"/>
<dbReference type="GO" id="GO:0004518">
    <property type="term" value="F:nuclease activity"/>
    <property type="evidence" value="ECO:0007669"/>
    <property type="project" value="UniProtKB-KW"/>
</dbReference>
<dbReference type="Proteomes" id="UP000192223">
    <property type="component" value="Unplaced"/>
</dbReference>
<keyword evidence="9" id="KW-1185">Reference proteome</keyword>
<evidence type="ECO:0000256" key="3">
    <source>
        <dbReference type="ARBA" id="ARBA00006958"/>
    </source>
</evidence>
<evidence type="ECO:0000256" key="6">
    <source>
        <dbReference type="ARBA" id="ARBA00022801"/>
    </source>
</evidence>
<gene>
    <name evidence="10" type="primary">LOC108741925</name>
</gene>
<dbReference type="RefSeq" id="XP_018332402.1">
    <property type="nucleotide sequence ID" value="XM_018476900.2"/>
</dbReference>
<evidence type="ECO:0000313" key="9">
    <source>
        <dbReference type="Proteomes" id="UP000192223"/>
    </source>
</evidence>
<dbReference type="InParanoid" id="A0A1W4XHY7"/>
<dbReference type="PANTHER" id="PTHR22930:SF269">
    <property type="entry name" value="NUCLEASE HARBI1-LIKE PROTEIN"/>
    <property type="match status" value="1"/>
</dbReference>
<reference evidence="10" key="1">
    <citation type="submission" date="2025-08" db="UniProtKB">
        <authorList>
            <consortium name="RefSeq"/>
        </authorList>
    </citation>
    <scope>IDENTIFICATION</scope>
    <source>
        <tissue evidence="10">Entire body</tissue>
    </source>
</reference>
<dbReference type="FunCoup" id="A0A1W4XHY7">
    <property type="interactions" value="1"/>
</dbReference>
<proteinExistence type="inferred from homology"/>